<name>A0A510I268_9VIBR</name>
<dbReference type="InterPro" id="IPR011004">
    <property type="entry name" value="Trimer_LpxA-like_sf"/>
</dbReference>
<evidence type="ECO:0000313" key="1">
    <source>
        <dbReference type="EMBL" id="BBL87587.1"/>
    </source>
</evidence>
<organism evidence="1 2">
    <name type="scientific">Vibrio rotiferianus</name>
    <dbReference type="NCBI Taxonomy" id="190895"/>
    <lineage>
        <taxon>Bacteria</taxon>
        <taxon>Pseudomonadati</taxon>
        <taxon>Pseudomonadota</taxon>
        <taxon>Gammaproteobacteria</taxon>
        <taxon>Vibrionales</taxon>
        <taxon>Vibrionaceae</taxon>
        <taxon>Vibrio</taxon>
    </lineage>
</organism>
<proteinExistence type="predicted"/>
<dbReference type="Proteomes" id="UP000315115">
    <property type="component" value="Chromosome 1"/>
</dbReference>
<dbReference type="AlphaFoldDB" id="A0A510I268"/>
<dbReference type="PANTHER" id="PTHR23416">
    <property type="entry name" value="SIALIC ACID SYNTHASE-RELATED"/>
    <property type="match status" value="1"/>
</dbReference>
<sequence>MIAPNVYVVDSDHGTQREYAMNSQPNITAPVIIEDDVWVGTGAVILKGTYIPQGCVIAANAVVKGKLEPYGIYAGIPAKKIGERE</sequence>
<reference evidence="2" key="1">
    <citation type="submission" date="2019-07" db="EMBL/GenBank/DDBJ databases">
        <title>Complete Genome Sequences of Vibrion rotiferianus strain AM7.</title>
        <authorList>
            <person name="Miyazaki K."/>
            <person name="Wiseschart A."/>
            <person name="Pootanakit K."/>
            <person name="Ishimori K."/>
            <person name="Kitahara K."/>
        </authorList>
    </citation>
    <scope>NUCLEOTIDE SEQUENCE [LARGE SCALE GENOMIC DNA]</scope>
    <source>
        <strain evidence="2">AM7</strain>
    </source>
</reference>
<dbReference type="Gene3D" id="2.160.10.10">
    <property type="entry name" value="Hexapeptide repeat proteins"/>
    <property type="match status" value="1"/>
</dbReference>
<dbReference type="EMBL" id="AP019798">
    <property type="protein sequence ID" value="BBL87587.1"/>
    <property type="molecule type" value="Genomic_DNA"/>
</dbReference>
<dbReference type="CDD" id="cd04647">
    <property type="entry name" value="LbH_MAT_like"/>
    <property type="match status" value="1"/>
</dbReference>
<dbReference type="InterPro" id="IPR051159">
    <property type="entry name" value="Hexapeptide_acetyltransf"/>
</dbReference>
<gene>
    <name evidence="1" type="ORF">VroAM7_02400</name>
</gene>
<dbReference type="Pfam" id="PF00132">
    <property type="entry name" value="Hexapep"/>
    <property type="match status" value="1"/>
</dbReference>
<evidence type="ECO:0008006" key="3">
    <source>
        <dbReference type="Google" id="ProtNLM"/>
    </source>
</evidence>
<dbReference type="InterPro" id="IPR001451">
    <property type="entry name" value="Hexapep"/>
</dbReference>
<evidence type="ECO:0000313" key="2">
    <source>
        <dbReference type="Proteomes" id="UP000315115"/>
    </source>
</evidence>
<accession>A0A510I268</accession>
<protein>
    <recommendedName>
        <fullName evidence="3">Acetyltransferase</fullName>
    </recommendedName>
</protein>
<dbReference type="SUPFAM" id="SSF51161">
    <property type="entry name" value="Trimeric LpxA-like enzymes"/>
    <property type="match status" value="1"/>
</dbReference>